<dbReference type="EMBL" id="PP882867">
    <property type="protein sequence ID" value="XBW75349.1"/>
    <property type="molecule type" value="Genomic_DNA"/>
</dbReference>
<name>A0AAU7VHD0_9CAUD</name>
<dbReference type="InterPro" id="IPR012337">
    <property type="entry name" value="RNaseH-like_sf"/>
</dbReference>
<gene>
    <name evidence="2" type="ORF">vBDshSR26L_34</name>
</gene>
<organism evidence="2">
    <name type="scientific">Dinoroseobacter phage vB_DshS_R26L</name>
    <dbReference type="NCBI Taxonomy" id="3161158"/>
    <lineage>
        <taxon>Viruses</taxon>
        <taxon>Duplodnaviria</taxon>
        <taxon>Heunggongvirae</taxon>
        <taxon>Uroviricota</taxon>
        <taxon>Caudoviricetes</taxon>
        <taxon>Nanhaivirus</taxon>
    </lineage>
</organism>
<dbReference type="InterPro" id="IPR036397">
    <property type="entry name" value="RNaseH_sf"/>
</dbReference>
<keyword evidence="2" id="KW-0540">Nuclease</keyword>
<reference evidence="2" key="1">
    <citation type="submission" date="2024-06" db="EMBL/GenBank/DDBJ databases">
        <authorList>
            <person name="Lu L."/>
            <person name="Wei N."/>
            <person name="Zhang R."/>
        </authorList>
    </citation>
    <scope>NUCLEOTIDE SEQUENCE</scope>
</reference>
<dbReference type="Pfam" id="PF16473">
    <property type="entry name" value="Rv2179c-like"/>
    <property type="match status" value="1"/>
</dbReference>
<evidence type="ECO:0000259" key="1">
    <source>
        <dbReference type="Pfam" id="PF16473"/>
    </source>
</evidence>
<dbReference type="InterPro" id="IPR033390">
    <property type="entry name" value="Rv2179c-like"/>
</dbReference>
<evidence type="ECO:0000313" key="2">
    <source>
        <dbReference type="EMBL" id="XBW75349.1"/>
    </source>
</evidence>
<accession>A0AAU7VHD0</accession>
<sequence>MTLAVSLDLETLSTHKNAVVLSIGACTVSLNGDVERTFTVNLDVQSHIDAGLHVSADTLKWWMQQDAQVQRDAFLGDDIHPVIAIEMLRGWLKAEGYPPVYTKGPHFDGALLDSLAEAFKVEPAIPYRKHRDVRTIEDAFTSYITDEELQMRFFEMQQNAHPGRQAHNALADAVAQAAIVRFWLEELKK</sequence>
<dbReference type="GO" id="GO:0003676">
    <property type="term" value="F:nucleic acid binding"/>
    <property type="evidence" value="ECO:0007669"/>
    <property type="project" value="InterPro"/>
</dbReference>
<keyword evidence="2" id="KW-0269">Exonuclease</keyword>
<dbReference type="Gene3D" id="3.30.420.10">
    <property type="entry name" value="Ribonuclease H-like superfamily/Ribonuclease H"/>
    <property type="match status" value="1"/>
</dbReference>
<dbReference type="GO" id="GO:0004527">
    <property type="term" value="F:exonuclease activity"/>
    <property type="evidence" value="ECO:0007669"/>
    <property type="project" value="UniProtKB-KW"/>
</dbReference>
<protein>
    <submittedName>
        <fullName evidence="2">Exonuclease</fullName>
    </submittedName>
</protein>
<dbReference type="SUPFAM" id="SSF53098">
    <property type="entry name" value="Ribonuclease H-like"/>
    <property type="match status" value="1"/>
</dbReference>
<proteinExistence type="predicted"/>
<feature type="domain" description="3'-5' exoribonuclease Rv2179c-like" evidence="1">
    <location>
        <begin position="5"/>
        <end position="182"/>
    </location>
</feature>
<keyword evidence="2" id="KW-0378">Hydrolase</keyword>